<dbReference type="EMBL" id="LDEV01002382">
    <property type="protein sequence ID" value="KLJ09269.1"/>
    <property type="molecule type" value="Genomic_DNA"/>
</dbReference>
<keyword evidence="1" id="KW-0732">Signal</keyword>
<reference evidence="3" key="1">
    <citation type="journal article" date="2015" name="PLoS Genet.">
        <title>The dynamic genome and transcriptome of the human fungal pathogen Blastomyces and close relative Emmonsia.</title>
        <authorList>
            <person name="Munoz J.F."/>
            <person name="Gauthier G.M."/>
            <person name="Desjardins C.A."/>
            <person name="Gallo J.E."/>
            <person name="Holder J."/>
            <person name="Sullivan T.D."/>
            <person name="Marty A.J."/>
            <person name="Carmen J.C."/>
            <person name="Chen Z."/>
            <person name="Ding L."/>
            <person name="Gujja S."/>
            <person name="Magrini V."/>
            <person name="Misas E."/>
            <person name="Mitreva M."/>
            <person name="Priest M."/>
            <person name="Saif S."/>
            <person name="Whiston E.A."/>
            <person name="Young S."/>
            <person name="Zeng Q."/>
            <person name="Goldman W.E."/>
            <person name="Mardis E.R."/>
            <person name="Taylor J.W."/>
            <person name="McEwen J.G."/>
            <person name="Clay O.K."/>
            <person name="Klein B.S."/>
            <person name="Cuomo C.A."/>
        </authorList>
    </citation>
    <scope>NUCLEOTIDE SEQUENCE [LARGE SCALE GENOMIC DNA]</scope>
    <source>
        <strain evidence="3">UAMH 139</strain>
    </source>
</reference>
<protein>
    <submittedName>
        <fullName evidence="2">Uncharacterized protein</fullName>
    </submittedName>
</protein>
<proteinExistence type="predicted"/>
<name>A0A0H1BCR7_9EURO</name>
<evidence type="ECO:0000313" key="3">
    <source>
        <dbReference type="Proteomes" id="UP000053573"/>
    </source>
</evidence>
<sequence length="140" mass="14992">MRSALYFLTALLAAGSAVATAIPSPDDGGGEDLQVVTLTEADLEPIPDGDLDKRGWLDCKPIVCKNKKRTNCYRVNTRAGTCVNLVSSNGKPFVAASSSGSCMCTAYSRKGCPIWRGDSYGWTGATGFRFKAKSLKCHIY</sequence>
<dbReference type="Proteomes" id="UP000053573">
    <property type="component" value="Unassembled WGS sequence"/>
</dbReference>
<comment type="caution">
    <text evidence="2">The sequence shown here is derived from an EMBL/GenBank/DDBJ whole genome shotgun (WGS) entry which is preliminary data.</text>
</comment>
<dbReference type="AlphaFoldDB" id="A0A0H1BCR7"/>
<evidence type="ECO:0000256" key="1">
    <source>
        <dbReference type="SAM" id="SignalP"/>
    </source>
</evidence>
<organism evidence="2 3">
    <name type="scientific">Blastomyces silverae</name>
    <dbReference type="NCBI Taxonomy" id="2060906"/>
    <lineage>
        <taxon>Eukaryota</taxon>
        <taxon>Fungi</taxon>
        <taxon>Dikarya</taxon>
        <taxon>Ascomycota</taxon>
        <taxon>Pezizomycotina</taxon>
        <taxon>Eurotiomycetes</taxon>
        <taxon>Eurotiomycetidae</taxon>
        <taxon>Onygenales</taxon>
        <taxon>Ajellomycetaceae</taxon>
        <taxon>Blastomyces</taxon>
    </lineage>
</organism>
<accession>A0A0H1BCR7</accession>
<gene>
    <name evidence="2" type="ORF">EMPG_15295</name>
</gene>
<keyword evidence="3" id="KW-1185">Reference proteome</keyword>
<evidence type="ECO:0000313" key="2">
    <source>
        <dbReference type="EMBL" id="KLJ09269.1"/>
    </source>
</evidence>
<feature type="chain" id="PRO_5005199318" evidence="1">
    <location>
        <begin position="20"/>
        <end position="140"/>
    </location>
</feature>
<dbReference type="OrthoDB" id="5135415at2759"/>
<feature type="signal peptide" evidence="1">
    <location>
        <begin position="1"/>
        <end position="19"/>
    </location>
</feature>